<dbReference type="Proteomes" id="UP001222027">
    <property type="component" value="Unassembled WGS sequence"/>
</dbReference>
<dbReference type="SUPFAM" id="SSF53474">
    <property type="entry name" value="alpha/beta-Hydrolases"/>
    <property type="match status" value="1"/>
</dbReference>
<evidence type="ECO:0000256" key="2">
    <source>
        <dbReference type="SAM" id="MobiDB-lite"/>
    </source>
</evidence>
<feature type="compositionally biased region" description="Basic and acidic residues" evidence="2">
    <location>
        <begin position="60"/>
        <end position="69"/>
    </location>
</feature>
<name>A0AAV8RN43_ENSVE</name>
<feature type="domain" description="Rho-GAP" evidence="3">
    <location>
        <begin position="153"/>
        <end position="338"/>
    </location>
</feature>
<dbReference type="Gene3D" id="3.40.50.1820">
    <property type="entry name" value="alpha/beta hydrolase"/>
    <property type="match status" value="1"/>
</dbReference>
<dbReference type="InterPro" id="IPR029058">
    <property type="entry name" value="AB_hydrolase_fold"/>
</dbReference>
<dbReference type="Pfam" id="PF00620">
    <property type="entry name" value="RhoGAP"/>
    <property type="match status" value="1"/>
</dbReference>
<comment type="caution">
    <text evidence="4">The sequence shown here is derived from an EMBL/GenBank/DDBJ whole genome shotgun (WGS) entry which is preliminary data.</text>
</comment>
<feature type="region of interest" description="Disordered" evidence="2">
    <location>
        <begin position="1"/>
        <end position="73"/>
    </location>
</feature>
<dbReference type="PANTHER" id="PTHR23177">
    <property type="entry name" value="MKIAA1688 PROTEIN"/>
    <property type="match status" value="1"/>
</dbReference>
<dbReference type="Pfam" id="PF00561">
    <property type="entry name" value="Abhydrolase_1"/>
    <property type="match status" value="1"/>
</dbReference>
<evidence type="ECO:0000313" key="5">
    <source>
        <dbReference type="Proteomes" id="UP001222027"/>
    </source>
</evidence>
<dbReference type="InterPro" id="IPR000095">
    <property type="entry name" value="CRIB_dom"/>
</dbReference>
<organism evidence="4 5">
    <name type="scientific">Ensete ventricosum</name>
    <name type="common">Abyssinian banana</name>
    <name type="synonym">Musa ensete</name>
    <dbReference type="NCBI Taxonomy" id="4639"/>
    <lineage>
        <taxon>Eukaryota</taxon>
        <taxon>Viridiplantae</taxon>
        <taxon>Streptophyta</taxon>
        <taxon>Embryophyta</taxon>
        <taxon>Tracheophyta</taxon>
        <taxon>Spermatophyta</taxon>
        <taxon>Magnoliopsida</taxon>
        <taxon>Liliopsida</taxon>
        <taxon>Zingiberales</taxon>
        <taxon>Musaceae</taxon>
        <taxon>Ensete</taxon>
    </lineage>
</organism>
<proteinExistence type="predicted"/>
<gene>
    <name evidence="4" type="ORF">OPV22_005674</name>
</gene>
<protein>
    <recommendedName>
        <fullName evidence="3">Rho-GAP domain-containing protein</fullName>
    </recommendedName>
</protein>
<dbReference type="PRINTS" id="PR00111">
    <property type="entry name" value="ABHYDROLASE"/>
</dbReference>
<keyword evidence="1" id="KW-0343">GTPase activation</keyword>
<feature type="compositionally biased region" description="Acidic residues" evidence="2">
    <location>
        <begin position="29"/>
        <end position="48"/>
    </location>
</feature>
<dbReference type="PANTHER" id="PTHR23177:SF64">
    <property type="entry name" value="RHO GTPASE-ACTIVATING PROTEIN 1"/>
    <property type="match status" value="1"/>
</dbReference>
<keyword evidence="5" id="KW-1185">Reference proteome</keyword>
<dbReference type="InterPro" id="IPR008936">
    <property type="entry name" value="Rho_GTPase_activation_prot"/>
</dbReference>
<dbReference type="SMART" id="SM00324">
    <property type="entry name" value="RhoGAP"/>
    <property type="match status" value="1"/>
</dbReference>
<dbReference type="InterPro" id="IPR044785">
    <property type="entry name" value="RopGAP1-5"/>
</dbReference>
<dbReference type="Gene3D" id="1.10.555.10">
    <property type="entry name" value="Rho GTPase activation protein"/>
    <property type="match status" value="1"/>
</dbReference>
<dbReference type="EMBL" id="JAQQAF010000002">
    <property type="protein sequence ID" value="KAJ8504788.1"/>
    <property type="molecule type" value="Genomic_DNA"/>
</dbReference>
<evidence type="ECO:0000313" key="4">
    <source>
        <dbReference type="EMBL" id="KAJ8504788.1"/>
    </source>
</evidence>
<dbReference type="CDD" id="cd00132">
    <property type="entry name" value="CRIB"/>
    <property type="match status" value="1"/>
</dbReference>
<dbReference type="InterPro" id="IPR000198">
    <property type="entry name" value="RhoGAP_dom"/>
</dbReference>
<dbReference type="SUPFAM" id="SSF48350">
    <property type="entry name" value="GTPase activation domain, GAP"/>
    <property type="match status" value="1"/>
</dbReference>
<dbReference type="GO" id="GO:0007165">
    <property type="term" value="P:signal transduction"/>
    <property type="evidence" value="ECO:0007669"/>
    <property type="project" value="InterPro"/>
</dbReference>
<dbReference type="GO" id="GO:0005096">
    <property type="term" value="F:GTPase activator activity"/>
    <property type="evidence" value="ECO:0007669"/>
    <property type="project" value="UniProtKB-KW"/>
</dbReference>
<dbReference type="PROSITE" id="PS50238">
    <property type="entry name" value="RHOGAP"/>
    <property type="match status" value="1"/>
</dbReference>
<dbReference type="AlphaFoldDB" id="A0AAV8RN43"/>
<dbReference type="CDD" id="cd00159">
    <property type="entry name" value="RhoGAP"/>
    <property type="match status" value="1"/>
</dbReference>
<accession>A0AAV8RN43</accession>
<sequence length="950" mass="105782">MARFQRHFGGFHSSPPSQQHCSSASSSSAEEEEEDEEEEVVAEQEEECPISSPLIVPGPKPKEGERRENQQQQQHQIVAVLMAALRKSLVMCSVACGQRGASPASMEIGWPTDVCHLAHVTFDRFDGFLGLPAELEPEVPPRVPSASTSIFGVSVESMQCSYDKRGNSVPTILLSMQRHLYLQGGLQVEGIFRINAENSQEAFLREQLNRGIVLHGTDLHCLAGLIKAWFRELPRGVLDSLTPDQVMHCNTVEVCSEIVRMLPPTEAALLDWAINLMADVVEHEHCNKMNVRNIAMVFAPNMTQMADPLTELIHAVQVMNFLKTLIIKTLLEREEASLAAIEFSSYYESPGDEDEAKLSKPSEKYALCTNEKILGIYALDKVAIGKLLFNGEPALGSSEGSFEHKIEKKNELDATKDECKCGFVYGDMESMMDRTSSRHLLLHFFPDSYPLLRVAIAKGYSALFWTAELNAVAGRLVALDSVMGSGAVRTALVVAGRVANDVLSFVVFTLLDMVDVLLCFFYKLADYALEAQWKPCYCSSSPGGIISGSGKIFVLSMISSTKLHLEDISDTLYSRPSFLSETSKTVVDELRRRKLIRWRRSTPPSSVTAATTVTVNSTIIHMLQGKIGSKKSHPVRSWSDCPCDSCSPSGSRDTLFVHAECPKDGGIAEEDVLFIHGFISSSAFWTETVFPNFGDEARARYRLFAVDLLGFGKSPKPVDSLYTLREHVETIEKSVLERYNVKSFHLVAHSLGSLLALALAVKHPGGVKSLTILAPPYFPVPKGEQGTQYVLRRVAPRRVWPPITFGSSVICWYEHISRTVCLILCKHHRLWERVFKFATRNRIRTYLMDGFFCHAHHASWHTLHNIICGSAGKIEGYLDEVRDRLSCDVAVFHGRDDELLPPECSYAVKSKIPRARVTVVDDKDHITIVVGRQEAFAGELEEIWRNAKSN</sequence>
<evidence type="ECO:0000259" key="3">
    <source>
        <dbReference type="PROSITE" id="PS50238"/>
    </source>
</evidence>
<dbReference type="FunFam" id="1.10.555.10:FF:000046">
    <property type="entry name" value="Rho GTPase-activating protein 5"/>
    <property type="match status" value="1"/>
</dbReference>
<dbReference type="InterPro" id="IPR000073">
    <property type="entry name" value="AB_hydrolase_1"/>
</dbReference>
<reference evidence="4 5" key="1">
    <citation type="submission" date="2022-12" db="EMBL/GenBank/DDBJ databases">
        <title>Chromosome-scale assembly of the Ensete ventricosum genome.</title>
        <authorList>
            <person name="Dussert Y."/>
            <person name="Stocks J."/>
            <person name="Wendawek A."/>
            <person name="Woldeyes F."/>
            <person name="Nichols R.A."/>
            <person name="Borrell J.S."/>
        </authorList>
    </citation>
    <scope>NUCLEOTIDE SEQUENCE [LARGE SCALE GENOMIC DNA]</scope>
    <source>
        <strain evidence="5">cv. Maze</strain>
        <tissue evidence="4">Seeds</tissue>
    </source>
</reference>
<evidence type="ECO:0000256" key="1">
    <source>
        <dbReference type="ARBA" id="ARBA00022468"/>
    </source>
</evidence>
<feature type="compositionally biased region" description="Low complexity" evidence="2">
    <location>
        <begin position="12"/>
        <end position="28"/>
    </location>
</feature>
<dbReference type="SMART" id="SM00285">
    <property type="entry name" value="PBD"/>
    <property type="match status" value="1"/>
</dbReference>